<dbReference type="InterPro" id="IPR013103">
    <property type="entry name" value="RVT_2"/>
</dbReference>
<reference evidence="2" key="2">
    <citation type="journal article" date="2024" name="Plant">
        <title>Genomic evolution and insights into agronomic trait innovations of Sesamum species.</title>
        <authorList>
            <person name="Miao H."/>
            <person name="Wang L."/>
            <person name="Qu L."/>
            <person name="Liu H."/>
            <person name="Sun Y."/>
            <person name="Le M."/>
            <person name="Wang Q."/>
            <person name="Wei S."/>
            <person name="Zheng Y."/>
            <person name="Lin W."/>
            <person name="Duan Y."/>
            <person name="Cao H."/>
            <person name="Xiong S."/>
            <person name="Wang X."/>
            <person name="Wei L."/>
            <person name="Li C."/>
            <person name="Ma Q."/>
            <person name="Ju M."/>
            <person name="Zhao R."/>
            <person name="Li G."/>
            <person name="Mu C."/>
            <person name="Tian Q."/>
            <person name="Mei H."/>
            <person name="Zhang T."/>
            <person name="Gao T."/>
            <person name="Zhang H."/>
        </authorList>
    </citation>
    <scope>NUCLEOTIDE SEQUENCE</scope>
    <source>
        <strain evidence="2">KEN1</strain>
    </source>
</reference>
<accession>A0AAW2WCA9</accession>
<feature type="domain" description="Reverse transcriptase Ty1/copia-type" evidence="1">
    <location>
        <begin position="52"/>
        <end position="178"/>
    </location>
</feature>
<dbReference type="EMBL" id="JACGWN010000008">
    <property type="protein sequence ID" value="KAL0439369.1"/>
    <property type="molecule type" value="Genomic_DNA"/>
</dbReference>
<gene>
    <name evidence="2" type="ORF">Slati_2419900</name>
</gene>
<sequence>STRVSQPLERYNLLVIDQLDNDPKTYEEAMPDIDLGKWLEVMRSKMDSLSSNKVWILVDPLKSFNPIGFKSVYKRNLGADGEVTTFKARLVAKGYTQRPGIDFEKTYSPVTIFKSIRILLAIFAYYDYEIWWMDVKTSFVNGFIEKEIYMDEPIGFISKGEEEKIFHFHRSIYGLKQKKVSGSSVAFLVLYVDDILLVGNDTKMLGDTKA</sequence>
<comment type="caution">
    <text evidence="2">The sequence shown here is derived from an EMBL/GenBank/DDBJ whole genome shotgun (WGS) entry which is preliminary data.</text>
</comment>
<proteinExistence type="predicted"/>
<dbReference type="AlphaFoldDB" id="A0AAW2WCA9"/>
<reference evidence="2" key="1">
    <citation type="submission" date="2020-06" db="EMBL/GenBank/DDBJ databases">
        <authorList>
            <person name="Li T."/>
            <person name="Hu X."/>
            <person name="Zhang T."/>
            <person name="Song X."/>
            <person name="Zhang H."/>
            <person name="Dai N."/>
            <person name="Sheng W."/>
            <person name="Hou X."/>
            <person name="Wei L."/>
        </authorList>
    </citation>
    <scope>NUCLEOTIDE SEQUENCE</scope>
    <source>
        <strain evidence="2">KEN1</strain>
        <tissue evidence="2">Leaf</tissue>
    </source>
</reference>
<dbReference type="SUPFAM" id="SSF56672">
    <property type="entry name" value="DNA/RNA polymerases"/>
    <property type="match status" value="1"/>
</dbReference>
<feature type="non-terminal residue" evidence="2">
    <location>
        <position position="1"/>
    </location>
</feature>
<organism evidence="2">
    <name type="scientific">Sesamum latifolium</name>
    <dbReference type="NCBI Taxonomy" id="2727402"/>
    <lineage>
        <taxon>Eukaryota</taxon>
        <taxon>Viridiplantae</taxon>
        <taxon>Streptophyta</taxon>
        <taxon>Embryophyta</taxon>
        <taxon>Tracheophyta</taxon>
        <taxon>Spermatophyta</taxon>
        <taxon>Magnoliopsida</taxon>
        <taxon>eudicotyledons</taxon>
        <taxon>Gunneridae</taxon>
        <taxon>Pentapetalae</taxon>
        <taxon>asterids</taxon>
        <taxon>lamiids</taxon>
        <taxon>Lamiales</taxon>
        <taxon>Pedaliaceae</taxon>
        <taxon>Sesamum</taxon>
    </lineage>
</organism>
<dbReference type="Pfam" id="PF07727">
    <property type="entry name" value="RVT_2"/>
    <property type="match status" value="1"/>
</dbReference>
<evidence type="ECO:0000259" key="1">
    <source>
        <dbReference type="Pfam" id="PF07727"/>
    </source>
</evidence>
<protein>
    <submittedName>
        <fullName evidence="2">Retrovirus-related Pol polyprotein from transposon RE2</fullName>
    </submittedName>
</protein>
<evidence type="ECO:0000313" key="2">
    <source>
        <dbReference type="EMBL" id="KAL0439369.1"/>
    </source>
</evidence>
<name>A0AAW2WCA9_9LAMI</name>
<dbReference type="InterPro" id="IPR043502">
    <property type="entry name" value="DNA/RNA_pol_sf"/>
</dbReference>